<proteinExistence type="predicted"/>
<evidence type="ECO:0000256" key="1">
    <source>
        <dbReference type="SAM" id="MobiDB-lite"/>
    </source>
</evidence>
<keyword evidence="4" id="KW-1185">Reference proteome</keyword>
<evidence type="ECO:0000313" key="4">
    <source>
        <dbReference type="Proteomes" id="UP000708208"/>
    </source>
</evidence>
<feature type="transmembrane region" description="Helical" evidence="2">
    <location>
        <begin position="200"/>
        <end position="226"/>
    </location>
</feature>
<feature type="transmembrane region" description="Helical" evidence="2">
    <location>
        <begin position="57"/>
        <end position="76"/>
    </location>
</feature>
<dbReference type="Proteomes" id="UP000708208">
    <property type="component" value="Unassembled WGS sequence"/>
</dbReference>
<comment type="caution">
    <text evidence="3">The sequence shown here is derived from an EMBL/GenBank/DDBJ whole genome shotgun (WGS) entry which is preliminary data.</text>
</comment>
<evidence type="ECO:0000256" key="2">
    <source>
        <dbReference type="SAM" id="Phobius"/>
    </source>
</evidence>
<name>A0A8J2JWL5_9HEXA</name>
<organism evidence="3 4">
    <name type="scientific">Allacma fusca</name>
    <dbReference type="NCBI Taxonomy" id="39272"/>
    <lineage>
        <taxon>Eukaryota</taxon>
        <taxon>Metazoa</taxon>
        <taxon>Ecdysozoa</taxon>
        <taxon>Arthropoda</taxon>
        <taxon>Hexapoda</taxon>
        <taxon>Collembola</taxon>
        <taxon>Symphypleona</taxon>
        <taxon>Sminthuridae</taxon>
        <taxon>Allacma</taxon>
    </lineage>
</organism>
<protein>
    <submittedName>
        <fullName evidence="3">Uncharacterized protein</fullName>
    </submittedName>
</protein>
<keyword evidence="2" id="KW-1133">Transmembrane helix</keyword>
<feature type="transmembrane region" description="Helical" evidence="2">
    <location>
        <begin position="163"/>
        <end position="180"/>
    </location>
</feature>
<keyword evidence="2" id="KW-0472">Membrane</keyword>
<dbReference type="AlphaFoldDB" id="A0A8J2JWL5"/>
<reference evidence="3" key="1">
    <citation type="submission" date="2021-06" db="EMBL/GenBank/DDBJ databases">
        <authorList>
            <person name="Hodson N. C."/>
            <person name="Mongue J. A."/>
            <person name="Jaron S. K."/>
        </authorList>
    </citation>
    <scope>NUCLEOTIDE SEQUENCE</scope>
</reference>
<accession>A0A8J2JWL5</accession>
<evidence type="ECO:0000313" key="3">
    <source>
        <dbReference type="EMBL" id="CAG7725947.1"/>
    </source>
</evidence>
<feature type="region of interest" description="Disordered" evidence="1">
    <location>
        <begin position="475"/>
        <end position="495"/>
    </location>
</feature>
<keyword evidence="2" id="KW-0812">Transmembrane</keyword>
<sequence length="594" mass="68051">MALDFKDLDKNASFSFVQARLVEIGIWPIRMLQTIGLFPLKVSNGRIYPTKSFTPEFNLTIVVITLKVAFDCYYFYNLNFFNKVGHVKRPTEIFANSGFVISVSASSNLLRLLLLLKSENFIANWTKFYKNISIISESPNLSIFKGGKYERFFEQLRTENRNGCIIIIGVCLYMMLAITARRVFEKQGIAVWTNLLSVVLFYTVITFWLCTTFFYGAIGIFINYCIKILAAYLSAITKELQEAIDLANLSSAKAETGFSQKQELVYNSLKIEDCLKAFLLIEELSTASNLLNAAGVIMVLDTMTASVCVLLYAFFNVNWIVAESWVMVGGSITIMTVFSSRLYLYSENANKMDEGVKDVLHQLVCITNGFSNLGSDFIFKVELLVTKLAFDPPAVFPGYFFKIGRRCIAELLRLAQGKYRRNENPREFVSEAEKALAQDILQQIEAKINDSDYFEAVNLEFEDDDEIFSHVNSVETEGDKENWEPDEKKSKSNQNRCDQKLDCELQTFTPAFMIKVTEYADKYGNTVALRKWASLKDKSYLRRFRNYIHSGGTYCKKWTKSTNMLLQNLLRRVYDLYRYKSTKFVAGDCRKQGN</sequence>
<dbReference type="EMBL" id="CAJVCH010128807">
    <property type="protein sequence ID" value="CAG7725947.1"/>
    <property type="molecule type" value="Genomic_DNA"/>
</dbReference>
<feature type="transmembrane region" description="Helical" evidence="2">
    <location>
        <begin position="290"/>
        <end position="313"/>
    </location>
</feature>
<feature type="compositionally biased region" description="Basic and acidic residues" evidence="1">
    <location>
        <begin position="477"/>
        <end position="490"/>
    </location>
</feature>
<feature type="transmembrane region" description="Helical" evidence="2">
    <location>
        <begin position="325"/>
        <end position="344"/>
    </location>
</feature>
<gene>
    <name evidence="3" type="ORF">AFUS01_LOCUS14883</name>
</gene>
<dbReference type="OrthoDB" id="6478931at2759"/>